<feature type="region of interest" description="Disordered" evidence="1">
    <location>
        <begin position="83"/>
        <end position="103"/>
    </location>
</feature>
<evidence type="ECO:0000313" key="3">
    <source>
        <dbReference type="EMBL" id="KPM46794.1"/>
    </source>
</evidence>
<accession>A0A0P7C4G4</accession>
<feature type="compositionally biased region" description="Polar residues" evidence="1">
    <location>
        <begin position="94"/>
        <end position="103"/>
    </location>
</feature>
<keyword evidence="2" id="KW-0812">Transmembrane</keyword>
<dbReference type="AlphaFoldDB" id="A0A0P7C4G4"/>
<dbReference type="STRING" id="1605367.AFM12_18770"/>
<keyword evidence="2" id="KW-1133">Transmembrane helix</keyword>
<comment type="caution">
    <text evidence="3">The sequence shown here is derived from an EMBL/GenBank/DDBJ whole genome shotgun (WGS) entry which is preliminary data.</text>
</comment>
<dbReference type="EMBL" id="LGTQ01000015">
    <property type="protein sequence ID" value="KPM46794.1"/>
    <property type="molecule type" value="Genomic_DNA"/>
</dbReference>
<protein>
    <submittedName>
        <fullName evidence="3">Uncharacterized protein</fullName>
    </submittedName>
</protein>
<keyword evidence="2" id="KW-0472">Membrane</keyword>
<gene>
    <name evidence="3" type="ORF">AFM12_18770</name>
</gene>
<organism evidence="3 4">
    <name type="scientific">Jiulongibacter sediminis</name>
    <dbReference type="NCBI Taxonomy" id="1605367"/>
    <lineage>
        <taxon>Bacteria</taxon>
        <taxon>Pseudomonadati</taxon>
        <taxon>Bacteroidota</taxon>
        <taxon>Cytophagia</taxon>
        <taxon>Cytophagales</taxon>
        <taxon>Leadbetterellaceae</taxon>
        <taxon>Jiulongibacter</taxon>
    </lineage>
</organism>
<keyword evidence="4" id="KW-1185">Reference proteome</keyword>
<proteinExistence type="predicted"/>
<evidence type="ECO:0000313" key="4">
    <source>
        <dbReference type="Proteomes" id="UP000050454"/>
    </source>
</evidence>
<feature type="transmembrane region" description="Helical" evidence="2">
    <location>
        <begin position="41"/>
        <end position="60"/>
    </location>
</feature>
<name>A0A0P7C4G4_9BACT</name>
<evidence type="ECO:0000256" key="1">
    <source>
        <dbReference type="SAM" id="MobiDB-lite"/>
    </source>
</evidence>
<sequence length="103" mass="12303">MKRMSITEWYDAKIPQAIQVRKTYYPNYDYRQYVQKKSRTNCFWMLSTFALLGILIIVLWDKVESLIRKVVVRWYDPGTTENKTTLKKDGLGNNHITNRKPTL</sequence>
<reference evidence="3 4" key="1">
    <citation type="submission" date="2015-07" db="EMBL/GenBank/DDBJ databases">
        <title>The draft genome sequence of Leadbetterella sp. JN14-9.</title>
        <authorList>
            <person name="Liu Y."/>
            <person name="Du J."/>
            <person name="Shao Z."/>
        </authorList>
    </citation>
    <scope>NUCLEOTIDE SEQUENCE [LARGE SCALE GENOMIC DNA]</scope>
    <source>
        <strain evidence="3 4">JN14-9</strain>
    </source>
</reference>
<dbReference type="RefSeq" id="WP_055151759.1">
    <property type="nucleotide sequence ID" value="NZ_JXSZ01000015.1"/>
</dbReference>
<evidence type="ECO:0000256" key="2">
    <source>
        <dbReference type="SAM" id="Phobius"/>
    </source>
</evidence>
<dbReference type="Proteomes" id="UP000050454">
    <property type="component" value="Unassembled WGS sequence"/>
</dbReference>